<dbReference type="OMA" id="MRSELIY"/>
<dbReference type="OrthoDB" id="69177at2759"/>
<keyword evidence="11" id="KW-1185">Reference proteome</keyword>
<dbReference type="RefSeq" id="XP_044558444.1">
    <property type="nucleotide sequence ID" value="XM_044710828.1"/>
</dbReference>
<evidence type="ECO:0000256" key="1">
    <source>
        <dbReference type="ARBA" id="ARBA00001961"/>
    </source>
</evidence>
<dbReference type="VEuPathDB" id="AmoebaDB:NF0076130"/>
<evidence type="ECO:0000256" key="2">
    <source>
        <dbReference type="ARBA" id="ARBA00022574"/>
    </source>
</evidence>
<gene>
    <name evidence="10" type="ORF">FDP41_007118</name>
</gene>
<organism evidence="10 11">
    <name type="scientific">Naegleria fowleri</name>
    <name type="common">Brain eating amoeba</name>
    <dbReference type="NCBI Taxonomy" id="5763"/>
    <lineage>
        <taxon>Eukaryota</taxon>
        <taxon>Discoba</taxon>
        <taxon>Heterolobosea</taxon>
        <taxon>Tetramitia</taxon>
        <taxon>Eutetramitia</taxon>
        <taxon>Vahlkampfiidae</taxon>
        <taxon>Naegleria</taxon>
    </lineage>
</organism>
<dbReference type="EMBL" id="VFQX01000058">
    <property type="protein sequence ID" value="KAF0973731.1"/>
    <property type="molecule type" value="Genomic_DNA"/>
</dbReference>
<protein>
    <recommendedName>
        <fullName evidence="9">Prolyl 4-hydroxylase alpha subunit domain-containing protein</fullName>
    </recommendedName>
</protein>
<comment type="cofactor">
    <cofactor evidence="1">
        <name>L-ascorbate</name>
        <dbReference type="ChEBI" id="CHEBI:38290"/>
    </cofactor>
</comment>
<evidence type="ECO:0000313" key="11">
    <source>
        <dbReference type="Proteomes" id="UP000444721"/>
    </source>
</evidence>
<keyword evidence="7" id="KW-0408">Iron</keyword>
<comment type="caution">
    <text evidence="10">The sequence shown here is derived from an EMBL/GenBank/DDBJ whole genome shotgun (WGS) entry which is preliminary data.</text>
</comment>
<keyword evidence="2 8" id="KW-0853">WD repeat</keyword>
<dbReference type="GO" id="GO:0005783">
    <property type="term" value="C:endoplasmic reticulum"/>
    <property type="evidence" value="ECO:0007669"/>
    <property type="project" value="TreeGrafter"/>
</dbReference>
<evidence type="ECO:0000256" key="5">
    <source>
        <dbReference type="ARBA" id="ARBA00022964"/>
    </source>
</evidence>
<dbReference type="PROSITE" id="PS00678">
    <property type="entry name" value="WD_REPEATS_1"/>
    <property type="match status" value="1"/>
</dbReference>
<dbReference type="GO" id="GO:0005506">
    <property type="term" value="F:iron ion binding"/>
    <property type="evidence" value="ECO:0007669"/>
    <property type="project" value="InterPro"/>
</dbReference>
<proteinExistence type="predicted"/>
<dbReference type="InterPro" id="IPR045054">
    <property type="entry name" value="P4HA-like"/>
</dbReference>
<dbReference type="GeneID" id="68114336"/>
<dbReference type="InterPro" id="IPR006620">
    <property type="entry name" value="Pro_4_hyd_alph"/>
</dbReference>
<reference evidence="10 11" key="1">
    <citation type="journal article" date="2019" name="Sci. Rep.">
        <title>Nanopore sequencing improves the draft genome of the human pathogenic amoeba Naegleria fowleri.</title>
        <authorList>
            <person name="Liechti N."/>
            <person name="Schurch N."/>
            <person name="Bruggmann R."/>
            <person name="Wittwer M."/>
        </authorList>
    </citation>
    <scope>NUCLEOTIDE SEQUENCE [LARGE SCALE GENOMIC DNA]</scope>
    <source>
        <strain evidence="10 11">ATCC 30894</strain>
    </source>
</reference>
<dbReference type="InterPro" id="IPR015943">
    <property type="entry name" value="WD40/YVTN_repeat-like_dom_sf"/>
</dbReference>
<dbReference type="Pfam" id="PF13640">
    <property type="entry name" value="2OG-FeII_Oxy_3"/>
    <property type="match status" value="1"/>
</dbReference>
<feature type="repeat" description="WD" evidence="8">
    <location>
        <begin position="338"/>
        <end position="380"/>
    </location>
</feature>
<evidence type="ECO:0000256" key="4">
    <source>
        <dbReference type="ARBA" id="ARBA00022737"/>
    </source>
</evidence>
<accession>A0A6A5BH04</accession>
<feature type="domain" description="Prolyl 4-hydroxylase alpha subunit" evidence="9">
    <location>
        <begin position="637"/>
        <end position="820"/>
    </location>
</feature>
<evidence type="ECO:0000259" key="9">
    <source>
        <dbReference type="SMART" id="SM00702"/>
    </source>
</evidence>
<dbReference type="GO" id="GO:0004656">
    <property type="term" value="F:procollagen-proline 4-dioxygenase activity"/>
    <property type="evidence" value="ECO:0007669"/>
    <property type="project" value="TreeGrafter"/>
</dbReference>
<dbReference type="Proteomes" id="UP000444721">
    <property type="component" value="Unassembled WGS sequence"/>
</dbReference>
<keyword evidence="3" id="KW-0479">Metal-binding</keyword>
<dbReference type="PROSITE" id="PS50082">
    <property type="entry name" value="WD_REPEATS_2"/>
    <property type="match status" value="1"/>
</dbReference>
<dbReference type="SMART" id="SM00702">
    <property type="entry name" value="P4Hc"/>
    <property type="match status" value="1"/>
</dbReference>
<evidence type="ECO:0000313" key="10">
    <source>
        <dbReference type="EMBL" id="KAF0973731.1"/>
    </source>
</evidence>
<keyword evidence="5" id="KW-0223">Dioxygenase</keyword>
<keyword evidence="4" id="KW-0677">Repeat</keyword>
<evidence type="ECO:0000256" key="8">
    <source>
        <dbReference type="PROSITE-ProRule" id="PRU00221"/>
    </source>
</evidence>
<keyword evidence="6" id="KW-0560">Oxidoreductase</keyword>
<dbReference type="VEuPathDB" id="AmoebaDB:FDP41_007118"/>
<dbReference type="InterPro" id="IPR044862">
    <property type="entry name" value="Pro_4_hyd_alph_FE2OG_OXY"/>
</dbReference>
<dbReference type="InterPro" id="IPR019775">
    <property type="entry name" value="WD40_repeat_CS"/>
</dbReference>
<dbReference type="InterPro" id="IPR001680">
    <property type="entry name" value="WD40_rpt"/>
</dbReference>
<dbReference type="GO" id="GO:0031418">
    <property type="term" value="F:L-ascorbic acid binding"/>
    <property type="evidence" value="ECO:0007669"/>
    <property type="project" value="InterPro"/>
</dbReference>
<dbReference type="AlphaFoldDB" id="A0A6A5BH04"/>
<dbReference type="SMART" id="SM00320">
    <property type="entry name" value="WD40"/>
    <property type="match status" value="4"/>
</dbReference>
<evidence type="ECO:0000256" key="7">
    <source>
        <dbReference type="ARBA" id="ARBA00023004"/>
    </source>
</evidence>
<dbReference type="PANTHER" id="PTHR10869:SF236">
    <property type="entry name" value="PROLYL 4-HYDROXYLASE ALPHA SUBUNIT DOMAIN-CONTAINING PROTEIN"/>
    <property type="match status" value="1"/>
</dbReference>
<name>A0A6A5BH04_NAEFO</name>
<dbReference type="Gene3D" id="2.130.10.10">
    <property type="entry name" value="YVTN repeat-like/Quinoprotein amine dehydrogenase"/>
    <property type="match status" value="1"/>
</dbReference>
<evidence type="ECO:0000256" key="6">
    <source>
        <dbReference type="ARBA" id="ARBA00023002"/>
    </source>
</evidence>
<dbReference type="InterPro" id="IPR036322">
    <property type="entry name" value="WD40_repeat_dom_sf"/>
</dbReference>
<dbReference type="Gene3D" id="2.60.120.620">
    <property type="entry name" value="q2cbj1_9rhob like domain"/>
    <property type="match status" value="1"/>
</dbReference>
<dbReference type="PANTHER" id="PTHR10869">
    <property type="entry name" value="PROLYL 4-HYDROXYLASE ALPHA SUBUNIT"/>
    <property type="match status" value="1"/>
</dbReference>
<sequence>MSSSSSLLEQALLQKCFGRQEHDDDDPNCPSMRTPLSIVASFLPPSQWLKSLFLLSSKIYEPFRCGRIEESLLQDQSTRKDQHLPSSSLRKEQIWYEQCQFSFPDVLLNEECSKDYSQKKEFKKLFIQQCQVLKRYKSGLYHHTCLEGHLASVSALCCTVLEKSLSIHFPTLFSGDLKTGIAQWDLRSTLQMKTSDYHCNDEGKIIKLLSYRFVQEVEQEENPSSTTSILTVLPYSDDGITAGNAKSSEPFTKTLCLSCTSGNEQDGSHSSLVVFDGMDGSVKYSITKGLNESKKGQSKVLDFNHIGMDYILNSVSNCLNVWKLNKEYKRYELLHQLDDPHQYDVTSIKVIPGQVPLVATSGLDSHICVWNVESGKLMTKIGLPHTSPIKSMFEIFTLNQMIIILSVSMDGSMTLSYCNAKEVSQWKESTILTKHSSGSSVLCSSIISTGIPGQILFSISFQNRTVELYALKLLPSETDSLHFQLSSQPFILSNPSVVNNMILTRNKLICSSRDCMVRMFSLSCSPNFDRVLNCDLVSELDCVSSQCFSMALTPDQSILLLGLSDAAIYYLKFSPRYEWDYPRFELGKDDLVYDNNIHAYLKPPYEEFSIDHVKRPEEDLKRIKCEKFLNHIYKGREKTYLIHHLLSEQECQHLIDMTEKLSYEDCYGYHKDYRSNKRVIVEDKITAQILSERAKPLLPQEYVDDNGQVWDLKFANSRWRFCRYTPGQHFLAPHQDGFYEVDKNTRSFFTFMMYLNGGYEEGRTTFIEAKNKQGPPQPPFIEVGQVEPQAGLCIVFPHHLLHYGSVLKSGVKYLMRSELIYERRRRIQSNQQ</sequence>
<dbReference type="SUPFAM" id="SSF50978">
    <property type="entry name" value="WD40 repeat-like"/>
    <property type="match status" value="1"/>
</dbReference>
<dbReference type="VEuPathDB" id="AmoebaDB:NfTy_008920"/>
<evidence type="ECO:0000256" key="3">
    <source>
        <dbReference type="ARBA" id="ARBA00022723"/>
    </source>
</evidence>